<evidence type="ECO:0000256" key="1">
    <source>
        <dbReference type="SAM" id="MobiDB-lite"/>
    </source>
</evidence>
<name>A0ABS2ALU0_9ACTN</name>
<proteinExistence type="predicted"/>
<feature type="region of interest" description="Disordered" evidence="1">
    <location>
        <begin position="29"/>
        <end position="96"/>
    </location>
</feature>
<dbReference type="Proteomes" id="UP000632138">
    <property type="component" value="Unassembled WGS sequence"/>
</dbReference>
<gene>
    <name evidence="2" type="ORF">JIG36_35565</name>
</gene>
<keyword evidence="3" id="KW-1185">Reference proteome</keyword>
<comment type="caution">
    <text evidence="2">The sequence shown here is derived from an EMBL/GenBank/DDBJ whole genome shotgun (WGS) entry which is preliminary data.</text>
</comment>
<reference evidence="2 3" key="1">
    <citation type="submission" date="2021-01" db="EMBL/GenBank/DDBJ databases">
        <title>Actinoplanes sp. nov. LDG1-06 isolated from lichen.</title>
        <authorList>
            <person name="Saeng-In P."/>
            <person name="Phongsopitanun W."/>
            <person name="Kanchanasin P."/>
            <person name="Yuki M."/>
            <person name="Kudo T."/>
            <person name="Ohkuma M."/>
            <person name="Tanasupawat S."/>
        </authorList>
    </citation>
    <scope>NUCLEOTIDE SEQUENCE [LARGE SCALE GENOMIC DNA]</scope>
    <source>
        <strain evidence="2 3">LDG1-06</strain>
    </source>
</reference>
<dbReference type="InterPro" id="IPR047738">
    <property type="entry name" value="SAV_2336-like_N"/>
</dbReference>
<accession>A0ABS2ALU0</accession>
<dbReference type="EMBL" id="JAENHP010000016">
    <property type="protein sequence ID" value="MBM2620832.1"/>
    <property type="molecule type" value="Genomic_DNA"/>
</dbReference>
<protein>
    <submittedName>
        <fullName evidence="2">Uncharacterized protein</fullName>
    </submittedName>
</protein>
<dbReference type="NCBIfam" id="NF041121">
    <property type="entry name" value="SAV_2336_NTERM"/>
    <property type="match status" value="1"/>
</dbReference>
<feature type="region of interest" description="Disordered" evidence="1">
    <location>
        <begin position="503"/>
        <end position="525"/>
    </location>
</feature>
<sequence length="920" mass="100973">MNLEDLYTAVRRGGVEPTPRELAETLWLAAQMQRSRPEPASVRGDDPGAPAPPGRLPRPKGRPTSAGRPEPPPATELHPYRPAVRRTRPARAENVPRPIALSDRLAFQRALRPLLRRVPAPGPGTLDEEATARLIGDQPPGAPWPVVMRSARQRWLDAVVVVDDGDSMAIWRGLAADVVRVLRESGVFRQVTTFRLRPAPGDGTVAEVTDWQGRPVTPGHLVDPMNRRVTFVITDGVDPIWRSGSAGAVASGWARRGPMSILQPLPERLWARTWTRTVAGTLAAPRPAAPNSDLSLAPFGGRAAPDGVLVPVLQMDHRWLRRWTALIAGGPPMTAAVTGIGEPLEEPVTPAVEPLTPGQRVQRFRAAASPEAFRLARLVALSEPQVEVIRYVQQATFPDPQPAYLAEVLLSGLLRVENADLGQYGFIEGVAEELVDTLTVSETLGANELLAQVSVEVARQRNRTGAGFLALTPADGDERMASGSRPFAVTSYGRERVTLARRRLEAPPPAAPARPASRPVRPRVSSRGRLSCPYCYSAIRRRADLWFACTGRKQPGKEVCRPVVDEARRSLTGYAVPSRPVFPPPSTLLPFTGTSSTADCPDCGGPTGIRVCPHCHTRLPAVFGESASPMIAMVGARATGKSVYLTVLTHQMRSVLFREFDADVRQVGGDGSDWLDQNTRRLYEDRSLLATTARAFDGRTEAMVLEWRTRERTWLGQNRFRSSYISFQHGLGDDLTDDTYPGGSRYLGAASHLILLLDPTQLPGAAERLRLPVSGRPYIDPVRDVLNWVTETLKSTDHWNGRMITLPVAVVFTKMDAFYSALGKTHPLLLTQRRPGGYDEQHGRLVHELVSVFLDSWNGQDINRTLRANYRDYQYFFVSALGAEPNYENATVSPAGIRPERVEEPLLWLLHRAGVVPAAP</sequence>
<evidence type="ECO:0000313" key="3">
    <source>
        <dbReference type="Proteomes" id="UP000632138"/>
    </source>
</evidence>
<evidence type="ECO:0000313" key="2">
    <source>
        <dbReference type="EMBL" id="MBM2620832.1"/>
    </source>
</evidence>
<organism evidence="2 3">
    <name type="scientific">Paractinoplanes ovalisporus</name>
    <dbReference type="NCBI Taxonomy" id="2810368"/>
    <lineage>
        <taxon>Bacteria</taxon>
        <taxon>Bacillati</taxon>
        <taxon>Actinomycetota</taxon>
        <taxon>Actinomycetes</taxon>
        <taxon>Micromonosporales</taxon>
        <taxon>Micromonosporaceae</taxon>
        <taxon>Paractinoplanes</taxon>
    </lineage>
</organism>
<dbReference type="RefSeq" id="WP_203380810.1">
    <property type="nucleotide sequence ID" value="NZ_JAENHP010000016.1"/>
</dbReference>